<gene>
    <name evidence="1" type="ORF">WG66_9790</name>
</gene>
<name>A0A0W0FMS7_MONRR</name>
<reference evidence="1 2" key="1">
    <citation type="submission" date="2015-12" db="EMBL/GenBank/DDBJ databases">
        <title>Draft genome sequence of Moniliophthora roreri, the causal agent of frosty pod rot of cacao.</title>
        <authorList>
            <person name="Aime M.C."/>
            <person name="Diaz-Valderrama J.R."/>
            <person name="Kijpornyongpan T."/>
            <person name="Phillips-Mora W."/>
        </authorList>
    </citation>
    <scope>NUCLEOTIDE SEQUENCE [LARGE SCALE GENOMIC DNA]</scope>
    <source>
        <strain evidence="1 2">MCA 2952</strain>
    </source>
</reference>
<protein>
    <submittedName>
        <fullName evidence="1">Uncharacterized protein</fullName>
    </submittedName>
</protein>
<sequence>MERSCRTL</sequence>
<organism evidence="1 2">
    <name type="scientific">Moniliophthora roreri</name>
    <name type="common">Frosty pod rot fungus</name>
    <name type="synonym">Monilia roreri</name>
    <dbReference type="NCBI Taxonomy" id="221103"/>
    <lineage>
        <taxon>Eukaryota</taxon>
        <taxon>Fungi</taxon>
        <taxon>Dikarya</taxon>
        <taxon>Basidiomycota</taxon>
        <taxon>Agaricomycotina</taxon>
        <taxon>Agaricomycetes</taxon>
        <taxon>Agaricomycetidae</taxon>
        <taxon>Agaricales</taxon>
        <taxon>Marasmiineae</taxon>
        <taxon>Marasmiaceae</taxon>
        <taxon>Moniliophthora</taxon>
    </lineage>
</organism>
<accession>A0A0W0FMS7</accession>
<evidence type="ECO:0000313" key="2">
    <source>
        <dbReference type="Proteomes" id="UP000054988"/>
    </source>
</evidence>
<proteinExistence type="predicted"/>
<comment type="caution">
    <text evidence="1">The sequence shown here is derived from an EMBL/GenBank/DDBJ whole genome shotgun (WGS) entry which is preliminary data.</text>
</comment>
<dbReference type="EMBL" id="LATX01001835">
    <property type="protein sequence ID" value="KTB37625.1"/>
    <property type="molecule type" value="Genomic_DNA"/>
</dbReference>
<evidence type="ECO:0000313" key="1">
    <source>
        <dbReference type="EMBL" id="KTB37625.1"/>
    </source>
</evidence>
<dbReference type="Proteomes" id="UP000054988">
    <property type="component" value="Unassembled WGS sequence"/>
</dbReference>